<dbReference type="InterPro" id="IPR005170">
    <property type="entry name" value="Transptr-assoc_dom"/>
</dbReference>
<comment type="subcellular location">
    <subcellularLocation>
        <location evidence="1">Cell membrane</location>
        <topology evidence="1">Multi-pass membrane protein</topology>
    </subcellularLocation>
</comment>
<dbReference type="AlphaFoldDB" id="A0A9D1LDI7"/>
<dbReference type="InterPro" id="IPR046342">
    <property type="entry name" value="CBS_dom_sf"/>
</dbReference>
<dbReference type="Proteomes" id="UP000824072">
    <property type="component" value="Unassembled WGS sequence"/>
</dbReference>
<evidence type="ECO:0000256" key="5">
    <source>
        <dbReference type="ARBA" id="ARBA00022737"/>
    </source>
</evidence>
<dbReference type="InterPro" id="IPR002550">
    <property type="entry name" value="CNNM"/>
</dbReference>
<dbReference type="PANTHER" id="PTHR43099:SF2">
    <property type="entry name" value="UPF0053 PROTEIN YRKA"/>
    <property type="match status" value="1"/>
</dbReference>
<dbReference type="PROSITE" id="PS51846">
    <property type="entry name" value="CNNM"/>
    <property type="match status" value="1"/>
</dbReference>
<dbReference type="InterPro" id="IPR000644">
    <property type="entry name" value="CBS_dom"/>
</dbReference>
<comment type="caution">
    <text evidence="14">The sequence shown here is derived from an EMBL/GenBank/DDBJ whole genome shotgun (WGS) entry which is preliminary data.</text>
</comment>
<proteinExistence type="inferred from homology"/>
<dbReference type="Pfam" id="PF00571">
    <property type="entry name" value="CBS"/>
    <property type="match status" value="2"/>
</dbReference>
<evidence type="ECO:0000256" key="2">
    <source>
        <dbReference type="ARBA" id="ARBA00006337"/>
    </source>
</evidence>
<name>A0A9D1LDI7_9FIRM</name>
<keyword evidence="8 10" id="KW-0472">Membrane</keyword>
<evidence type="ECO:0000256" key="8">
    <source>
        <dbReference type="ARBA" id="ARBA00023136"/>
    </source>
</evidence>
<keyword evidence="4 10" id="KW-0812">Transmembrane</keyword>
<reference evidence="14" key="1">
    <citation type="submission" date="2020-10" db="EMBL/GenBank/DDBJ databases">
        <authorList>
            <person name="Gilroy R."/>
        </authorList>
    </citation>
    <scope>NUCLEOTIDE SEQUENCE</scope>
    <source>
        <strain evidence="14">ChiHcec3-11533</strain>
    </source>
</reference>
<keyword evidence="3" id="KW-1003">Cell membrane</keyword>
<evidence type="ECO:0000256" key="9">
    <source>
        <dbReference type="PROSITE-ProRule" id="PRU00703"/>
    </source>
</evidence>
<dbReference type="Gene3D" id="3.10.580.10">
    <property type="entry name" value="CBS-domain"/>
    <property type="match status" value="1"/>
</dbReference>
<evidence type="ECO:0000259" key="13">
    <source>
        <dbReference type="PROSITE" id="PS51846"/>
    </source>
</evidence>
<organism evidence="14 15">
    <name type="scientific">Candidatus Pullichristensenella excrementigallinarum</name>
    <dbReference type="NCBI Taxonomy" id="2840907"/>
    <lineage>
        <taxon>Bacteria</taxon>
        <taxon>Bacillati</taxon>
        <taxon>Bacillota</taxon>
        <taxon>Clostridia</taxon>
        <taxon>Candidatus Pullichristensenella</taxon>
    </lineage>
</organism>
<keyword evidence="7 9" id="KW-0129">CBS domain</keyword>
<evidence type="ECO:0000256" key="7">
    <source>
        <dbReference type="ARBA" id="ARBA00023122"/>
    </source>
</evidence>
<dbReference type="PANTHER" id="PTHR43099">
    <property type="entry name" value="UPF0053 PROTEIN YRKA"/>
    <property type="match status" value="1"/>
</dbReference>
<protein>
    <submittedName>
        <fullName evidence="14">HlyC/CorC family transporter</fullName>
    </submittedName>
</protein>
<dbReference type="Pfam" id="PF01595">
    <property type="entry name" value="CNNM"/>
    <property type="match status" value="1"/>
</dbReference>
<dbReference type="InterPro" id="IPR051676">
    <property type="entry name" value="UPF0053_domain"/>
</dbReference>
<feature type="transmembrane region" description="Helical" evidence="11">
    <location>
        <begin position="6"/>
        <end position="30"/>
    </location>
</feature>
<dbReference type="SUPFAM" id="SSF56176">
    <property type="entry name" value="FAD-binding/transporter-associated domain-like"/>
    <property type="match status" value="1"/>
</dbReference>
<keyword evidence="5" id="KW-0677">Repeat</keyword>
<comment type="similarity">
    <text evidence="2">Belongs to the UPF0053 family.</text>
</comment>
<feature type="transmembrane region" description="Helical" evidence="11">
    <location>
        <begin position="60"/>
        <end position="81"/>
    </location>
</feature>
<dbReference type="InterPro" id="IPR016169">
    <property type="entry name" value="FAD-bd_PCMH_sub2"/>
</dbReference>
<dbReference type="Gene3D" id="3.30.465.10">
    <property type="match status" value="1"/>
</dbReference>
<evidence type="ECO:0000313" key="14">
    <source>
        <dbReference type="EMBL" id="HIU34722.1"/>
    </source>
</evidence>
<dbReference type="CDD" id="cd04590">
    <property type="entry name" value="CBS_pair_CorC_HlyC_assoc"/>
    <property type="match status" value="1"/>
</dbReference>
<dbReference type="EMBL" id="DVMU01000200">
    <property type="protein sequence ID" value="HIU34722.1"/>
    <property type="molecule type" value="Genomic_DNA"/>
</dbReference>
<evidence type="ECO:0000256" key="6">
    <source>
        <dbReference type="ARBA" id="ARBA00022989"/>
    </source>
</evidence>
<gene>
    <name evidence="14" type="ORF">IAB02_09180</name>
</gene>
<dbReference type="PROSITE" id="PS51371">
    <property type="entry name" value="CBS"/>
    <property type="match status" value="1"/>
</dbReference>
<dbReference type="GO" id="GO:0050660">
    <property type="term" value="F:flavin adenine dinucleotide binding"/>
    <property type="evidence" value="ECO:0007669"/>
    <property type="project" value="InterPro"/>
</dbReference>
<feature type="domain" description="CNNM transmembrane" evidence="13">
    <location>
        <begin position="2"/>
        <end position="208"/>
    </location>
</feature>
<dbReference type="Pfam" id="PF03471">
    <property type="entry name" value="CorC_HlyC"/>
    <property type="match status" value="1"/>
</dbReference>
<evidence type="ECO:0000313" key="15">
    <source>
        <dbReference type="Proteomes" id="UP000824072"/>
    </source>
</evidence>
<accession>A0A9D1LDI7</accession>
<evidence type="ECO:0000256" key="3">
    <source>
        <dbReference type="ARBA" id="ARBA00022475"/>
    </source>
</evidence>
<dbReference type="InterPro" id="IPR044751">
    <property type="entry name" value="Ion_transp-like_CBS"/>
</dbReference>
<dbReference type="GO" id="GO:0005886">
    <property type="term" value="C:plasma membrane"/>
    <property type="evidence" value="ECO:0007669"/>
    <property type="project" value="UniProtKB-SubCell"/>
</dbReference>
<keyword evidence="6 10" id="KW-1133">Transmembrane helix</keyword>
<evidence type="ECO:0000259" key="12">
    <source>
        <dbReference type="PROSITE" id="PS51371"/>
    </source>
</evidence>
<dbReference type="SMART" id="SM01091">
    <property type="entry name" value="CorC_HlyC"/>
    <property type="match status" value="1"/>
</dbReference>
<sequence length="448" mass="50207">MTSDPLVGQLLLQALLILINAFFAATEIAVISLNDNKLRREAEAGDKRAKLMLKIAQSPTTFLSTIQIGITLAGFLGSAFAADNFAGRITDYFVNRVGVTIISASTINTLSVILITIILSYFTLVLGELVPKRIAMKKSEAVARFACGIINGISKVMRPVIWFLTISTNGVLKLFRISPEDEEEEVSEEEILYMVDVGEEKGKIEKSEKEMIANIFEFNDMTAEDVMVHRKDIRFVWTDMSHEEIVSLIRESGLSRFPVCGEDVDDVKGILITREFLLNGEQQEKKPLEQLIRPAYFVPESVRADVLFRNMQKNKVHMAIVVDEYGGTSGLVTLEDLLEEIVGNIYDESDPMEIREITELQPGLWRVAGSTELDVLREKLQVDIPENDEVDTLGGLIIGELSNVPEDGSTVDVKIYGMEIHVDEIRDRRIEWTTIHIPPKEETSPEES</sequence>
<feature type="transmembrane region" description="Helical" evidence="11">
    <location>
        <begin position="101"/>
        <end position="127"/>
    </location>
</feature>
<dbReference type="FunFam" id="3.10.580.10:FF:000002">
    <property type="entry name" value="Magnesium/cobalt efflux protein CorC"/>
    <property type="match status" value="1"/>
</dbReference>
<reference evidence="14" key="2">
    <citation type="journal article" date="2021" name="PeerJ">
        <title>Extensive microbial diversity within the chicken gut microbiome revealed by metagenomics and culture.</title>
        <authorList>
            <person name="Gilroy R."/>
            <person name="Ravi A."/>
            <person name="Getino M."/>
            <person name="Pursley I."/>
            <person name="Horton D.L."/>
            <person name="Alikhan N.F."/>
            <person name="Baker D."/>
            <person name="Gharbi K."/>
            <person name="Hall N."/>
            <person name="Watson M."/>
            <person name="Adriaenssens E.M."/>
            <person name="Foster-Nyarko E."/>
            <person name="Jarju S."/>
            <person name="Secka A."/>
            <person name="Antonio M."/>
            <person name="Oren A."/>
            <person name="Chaudhuri R.R."/>
            <person name="La Ragione R."/>
            <person name="Hildebrand F."/>
            <person name="Pallen M.J."/>
        </authorList>
    </citation>
    <scope>NUCLEOTIDE SEQUENCE</scope>
    <source>
        <strain evidence="14">ChiHcec3-11533</strain>
    </source>
</reference>
<evidence type="ECO:0000256" key="1">
    <source>
        <dbReference type="ARBA" id="ARBA00004651"/>
    </source>
</evidence>
<dbReference type="InterPro" id="IPR036318">
    <property type="entry name" value="FAD-bd_PCMH-like_sf"/>
</dbReference>
<evidence type="ECO:0000256" key="4">
    <source>
        <dbReference type="ARBA" id="ARBA00022692"/>
    </source>
</evidence>
<dbReference type="SUPFAM" id="SSF54631">
    <property type="entry name" value="CBS-domain pair"/>
    <property type="match status" value="1"/>
</dbReference>
<feature type="domain" description="CBS" evidence="12">
    <location>
        <begin position="291"/>
        <end position="348"/>
    </location>
</feature>
<evidence type="ECO:0000256" key="10">
    <source>
        <dbReference type="PROSITE-ProRule" id="PRU01193"/>
    </source>
</evidence>
<evidence type="ECO:0000256" key="11">
    <source>
        <dbReference type="SAM" id="Phobius"/>
    </source>
</evidence>